<accession>A0ABW1T4J5</accession>
<gene>
    <name evidence="2" type="ORF">ACFQGU_16030</name>
</gene>
<evidence type="ECO:0000259" key="1">
    <source>
        <dbReference type="Pfam" id="PF11716"/>
    </source>
</evidence>
<sequence length="281" mass="30730">MSTLPAESYGVRELLAAWNDALHTVAELGRRLSPEQWEAPTECPGWSAGDVVRHLAWIESFMAGRPQPEHEIDWSRFPHIANDFGRLTETGVDVRRGQPQQECCDELAGLADVRLGQIMALDPLTLETEVMGVFGTPVPLDRMVRMRTFDTWTHEQDIRRAVQLPANLRTAGAQVAAVQMVRTLGFMLAKNVEAPPGTTIRLTVTGPIEFERYAEVTPAGKGADIAPVDEPTIGVSTDWETYARLTTGRLDVTDPAVLARVELTGDADLAARVPAALAITP</sequence>
<comment type="caution">
    <text evidence="2">The sequence shown here is derived from an EMBL/GenBank/DDBJ whole genome shotgun (WGS) entry which is preliminary data.</text>
</comment>
<organism evidence="2 3">
    <name type="scientific">Longivirga aurantiaca</name>
    <dbReference type="NCBI Taxonomy" id="1837743"/>
    <lineage>
        <taxon>Bacteria</taxon>
        <taxon>Bacillati</taxon>
        <taxon>Actinomycetota</taxon>
        <taxon>Actinomycetes</taxon>
        <taxon>Sporichthyales</taxon>
        <taxon>Sporichthyaceae</taxon>
        <taxon>Longivirga</taxon>
    </lineage>
</organism>
<dbReference type="Pfam" id="PF11716">
    <property type="entry name" value="MDMPI_N"/>
    <property type="match status" value="1"/>
</dbReference>
<keyword evidence="3" id="KW-1185">Reference proteome</keyword>
<proteinExistence type="predicted"/>
<evidence type="ECO:0000313" key="2">
    <source>
        <dbReference type="EMBL" id="MFC6239384.1"/>
    </source>
</evidence>
<dbReference type="NCBIfam" id="TIGR03083">
    <property type="entry name" value="maleylpyruvate isomerase family mycothiol-dependent enzyme"/>
    <property type="match status" value="1"/>
</dbReference>
<evidence type="ECO:0000313" key="3">
    <source>
        <dbReference type="Proteomes" id="UP001596138"/>
    </source>
</evidence>
<dbReference type="EMBL" id="JBHSTI010000022">
    <property type="protein sequence ID" value="MFC6239384.1"/>
    <property type="molecule type" value="Genomic_DNA"/>
</dbReference>
<dbReference type="GO" id="GO:0016853">
    <property type="term" value="F:isomerase activity"/>
    <property type="evidence" value="ECO:0007669"/>
    <property type="project" value="UniProtKB-KW"/>
</dbReference>
<dbReference type="SUPFAM" id="SSF109854">
    <property type="entry name" value="DinB/YfiT-like putative metalloenzymes"/>
    <property type="match status" value="1"/>
</dbReference>
<keyword evidence="2" id="KW-0413">Isomerase</keyword>
<dbReference type="InterPro" id="IPR024344">
    <property type="entry name" value="MDMPI_metal-binding"/>
</dbReference>
<dbReference type="RefSeq" id="WP_386768634.1">
    <property type="nucleotide sequence ID" value="NZ_JBHSTI010000022.1"/>
</dbReference>
<feature type="domain" description="Mycothiol-dependent maleylpyruvate isomerase metal-binding" evidence="1">
    <location>
        <begin position="20"/>
        <end position="159"/>
    </location>
</feature>
<dbReference type="InterPro" id="IPR034660">
    <property type="entry name" value="DinB/YfiT-like"/>
</dbReference>
<protein>
    <submittedName>
        <fullName evidence="2">Maleylpyruvate isomerase family mycothiol-dependent enzyme</fullName>
    </submittedName>
</protein>
<dbReference type="InterPro" id="IPR017517">
    <property type="entry name" value="Maleyloyr_isom"/>
</dbReference>
<dbReference type="Proteomes" id="UP001596138">
    <property type="component" value="Unassembled WGS sequence"/>
</dbReference>
<dbReference type="Gene3D" id="1.20.120.450">
    <property type="entry name" value="dinb family like domain"/>
    <property type="match status" value="1"/>
</dbReference>
<reference evidence="3" key="1">
    <citation type="journal article" date="2019" name="Int. J. Syst. Evol. Microbiol.">
        <title>The Global Catalogue of Microorganisms (GCM) 10K type strain sequencing project: providing services to taxonomists for standard genome sequencing and annotation.</title>
        <authorList>
            <consortium name="The Broad Institute Genomics Platform"/>
            <consortium name="The Broad Institute Genome Sequencing Center for Infectious Disease"/>
            <person name="Wu L."/>
            <person name="Ma J."/>
        </authorList>
    </citation>
    <scope>NUCLEOTIDE SEQUENCE [LARGE SCALE GENOMIC DNA]</scope>
    <source>
        <strain evidence="3">CGMCC 4.7317</strain>
    </source>
</reference>
<name>A0ABW1T4J5_9ACTN</name>